<reference evidence="2" key="1">
    <citation type="submission" date="2020-08" db="EMBL/GenBank/DDBJ databases">
        <title>Multicomponent nature underlies the extraordinary mechanical properties of spider dragline silk.</title>
        <authorList>
            <person name="Kono N."/>
            <person name="Nakamura H."/>
            <person name="Mori M."/>
            <person name="Yoshida Y."/>
            <person name="Ohtoshi R."/>
            <person name="Malay A.D."/>
            <person name="Moran D.A.P."/>
            <person name="Tomita M."/>
            <person name="Numata K."/>
            <person name="Arakawa K."/>
        </authorList>
    </citation>
    <scope>NUCLEOTIDE SEQUENCE</scope>
</reference>
<sequence length="109" mass="12186">MALWSFSNAPVTKGPSEHLVSSHHVAIFLEEIFRRPSGRQSPQADKPPPHQSSHSVTVLSIMTTYTVASQTRDQTMVRLQPTSEPPAVINMYRGVWAASLLSRYSILQR</sequence>
<dbReference type="Proteomes" id="UP000886998">
    <property type="component" value="Unassembled WGS sequence"/>
</dbReference>
<protein>
    <submittedName>
        <fullName evidence="2">Uncharacterized protein</fullName>
    </submittedName>
</protein>
<evidence type="ECO:0000313" key="3">
    <source>
        <dbReference type="Proteomes" id="UP000886998"/>
    </source>
</evidence>
<accession>A0A8X7BZX8</accession>
<gene>
    <name evidence="2" type="ORF">TNIN_22901</name>
</gene>
<dbReference type="AlphaFoldDB" id="A0A8X7BZX8"/>
<name>A0A8X7BZX8_9ARAC</name>
<organism evidence="2 3">
    <name type="scientific">Trichonephila inaurata madagascariensis</name>
    <dbReference type="NCBI Taxonomy" id="2747483"/>
    <lineage>
        <taxon>Eukaryota</taxon>
        <taxon>Metazoa</taxon>
        <taxon>Ecdysozoa</taxon>
        <taxon>Arthropoda</taxon>
        <taxon>Chelicerata</taxon>
        <taxon>Arachnida</taxon>
        <taxon>Araneae</taxon>
        <taxon>Araneomorphae</taxon>
        <taxon>Entelegynae</taxon>
        <taxon>Araneoidea</taxon>
        <taxon>Nephilidae</taxon>
        <taxon>Trichonephila</taxon>
        <taxon>Trichonephila inaurata</taxon>
    </lineage>
</organism>
<proteinExistence type="predicted"/>
<evidence type="ECO:0000313" key="2">
    <source>
        <dbReference type="EMBL" id="GFY49158.1"/>
    </source>
</evidence>
<evidence type="ECO:0000256" key="1">
    <source>
        <dbReference type="SAM" id="MobiDB-lite"/>
    </source>
</evidence>
<comment type="caution">
    <text evidence="2">The sequence shown here is derived from an EMBL/GenBank/DDBJ whole genome shotgun (WGS) entry which is preliminary data.</text>
</comment>
<feature type="region of interest" description="Disordered" evidence="1">
    <location>
        <begin position="37"/>
        <end position="56"/>
    </location>
</feature>
<keyword evidence="3" id="KW-1185">Reference proteome</keyword>
<dbReference type="EMBL" id="BMAV01006855">
    <property type="protein sequence ID" value="GFY49158.1"/>
    <property type="molecule type" value="Genomic_DNA"/>
</dbReference>